<gene>
    <name evidence="5" type="ORF">RHIZ70_3007</name>
</gene>
<accession>A0A376AHN4</accession>
<keyword evidence="6" id="KW-1185">Reference proteome</keyword>
<evidence type="ECO:0000256" key="3">
    <source>
        <dbReference type="SAM" id="Phobius"/>
    </source>
</evidence>
<protein>
    <recommendedName>
        <fullName evidence="4">Bacterial sugar transferase domain-containing protein</fullName>
    </recommendedName>
</protein>
<dbReference type="Proteomes" id="UP000254764">
    <property type="component" value="Unassembled WGS sequence"/>
</dbReference>
<evidence type="ECO:0000259" key="4">
    <source>
        <dbReference type="Pfam" id="PF02397"/>
    </source>
</evidence>
<dbReference type="STRING" id="1336235.GCA_000518785_04058"/>
<proteinExistence type="inferred from homology"/>
<reference evidence="6" key="1">
    <citation type="submission" date="2018-07" db="EMBL/GenBank/DDBJ databases">
        <authorList>
            <person name="Peiro R."/>
            <person name="Begona"/>
            <person name="Cbmso G."/>
            <person name="Lopez M."/>
            <person name="Gonzalez S."/>
        </authorList>
    </citation>
    <scope>NUCLEOTIDE SEQUENCE [LARGE SCALE GENOMIC DNA]</scope>
</reference>
<organism evidence="5 6">
    <name type="scientific">Ciceribacter selenitireducens ATCC BAA-1503</name>
    <dbReference type="NCBI Taxonomy" id="1336235"/>
    <lineage>
        <taxon>Bacteria</taxon>
        <taxon>Pseudomonadati</taxon>
        <taxon>Pseudomonadota</taxon>
        <taxon>Alphaproteobacteria</taxon>
        <taxon>Hyphomicrobiales</taxon>
        <taxon>Rhizobiaceae</taxon>
        <taxon>Ciceribacter</taxon>
    </lineage>
</organism>
<dbReference type="InterPro" id="IPR003362">
    <property type="entry name" value="Bact_transf"/>
</dbReference>
<keyword evidence="3" id="KW-1133">Transmembrane helix</keyword>
<evidence type="ECO:0000313" key="6">
    <source>
        <dbReference type="Proteomes" id="UP000254764"/>
    </source>
</evidence>
<dbReference type="AlphaFoldDB" id="A0A376AHN4"/>
<sequence>MIDIGVSMSAILILLPFLLVVALLIKLDSPGPVLFKQERWGMGCRRIKVYKFRSMRTDRCDVSGVNQTVRDDPRITRIGAIIRRTNIDELPQLLNVLRGEMSLVGPRCHAIGMLAAGLAYEELVPEYHRRHVMRPGMTGLSQMRGLRGPTDRQAKARARIACDLFYIDNFSIWLDLRIIFGTILSELRGGTGF</sequence>
<dbReference type="GO" id="GO:0000271">
    <property type="term" value="P:polysaccharide biosynthetic process"/>
    <property type="evidence" value="ECO:0007669"/>
    <property type="project" value="UniProtKB-KW"/>
</dbReference>
<comment type="similarity">
    <text evidence="1">Belongs to the bacterial sugar transferase family.</text>
</comment>
<dbReference type="EMBL" id="UEYP01000003">
    <property type="protein sequence ID" value="SSC67299.1"/>
    <property type="molecule type" value="Genomic_DNA"/>
</dbReference>
<evidence type="ECO:0000313" key="5">
    <source>
        <dbReference type="EMBL" id="SSC67299.1"/>
    </source>
</evidence>
<dbReference type="PANTHER" id="PTHR30576">
    <property type="entry name" value="COLANIC BIOSYNTHESIS UDP-GLUCOSE LIPID CARRIER TRANSFERASE"/>
    <property type="match status" value="1"/>
</dbReference>
<name>A0A376AHN4_9HYPH</name>
<keyword evidence="3" id="KW-0812">Transmembrane</keyword>
<keyword evidence="2" id="KW-0270">Exopolysaccharide synthesis</keyword>
<keyword evidence="3" id="KW-0472">Membrane</keyword>
<dbReference type="Pfam" id="PF02397">
    <property type="entry name" value="Bac_transf"/>
    <property type="match status" value="1"/>
</dbReference>
<feature type="domain" description="Bacterial sugar transferase" evidence="4">
    <location>
        <begin position="1"/>
        <end position="185"/>
    </location>
</feature>
<feature type="transmembrane region" description="Helical" evidence="3">
    <location>
        <begin position="6"/>
        <end position="25"/>
    </location>
</feature>
<evidence type="ECO:0000256" key="1">
    <source>
        <dbReference type="ARBA" id="ARBA00006464"/>
    </source>
</evidence>
<evidence type="ECO:0000256" key="2">
    <source>
        <dbReference type="ARBA" id="ARBA00023169"/>
    </source>
</evidence>
<dbReference type="PANTHER" id="PTHR30576:SF0">
    <property type="entry name" value="UNDECAPRENYL-PHOSPHATE N-ACETYLGALACTOSAMINYL 1-PHOSPHATE TRANSFERASE-RELATED"/>
    <property type="match status" value="1"/>
</dbReference>
<dbReference type="GO" id="GO:0016780">
    <property type="term" value="F:phosphotransferase activity, for other substituted phosphate groups"/>
    <property type="evidence" value="ECO:0007669"/>
    <property type="project" value="TreeGrafter"/>
</dbReference>